<organism evidence="8 9">
    <name type="scientific">Spirosoma fluviale</name>
    <dbReference type="NCBI Taxonomy" id="1597977"/>
    <lineage>
        <taxon>Bacteria</taxon>
        <taxon>Pseudomonadati</taxon>
        <taxon>Bacteroidota</taxon>
        <taxon>Cytophagia</taxon>
        <taxon>Cytophagales</taxon>
        <taxon>Cytophagaceae</taxon>
        <taxon>Spirosoma</taxon>
    </lineage>
</organism>
<sequence>MLKENQTGYTMTRRIAFGFIVAMVLIASGFAISFYSYYRYGGDMQRVRHTYDVISALDNVLSSIKDVETGSRGYVITGDSAYLEPYIKAMQLLPGQLEHLQILTNDNKVQIKRRRVLEQLIKDKLAITEARLDILPFDRRSNAISAESKRRMDLLRKHVALMIDTERVLMEARNRQADNSFSKTLKIIFVLSLMTFLTLFILYRLLEKELAHRQQTADKLLAYDSQLRGQIRQLEASNEELERFAFVASHDLQEPLRKIQSFSNLITERYSNLFDADSMLFMSKISNSAERMSKLIKDLLNFSRISSHQEEFKVVSLGEIVQRILDDQELRIKGRDVQLQIGDLPIIEGIGSQMDHLFNNLISNALKFLRPDVRPLLRIQSRAVDSETYPDLIANRRYFEISVEDNGIGFDEKYVDHIFKVFQRLHGKSAFEGTGIGLAICKRVVMYHHGYITARSQPNQGATFVVVLPESQSQQQYDRPTSEAYSYPAS</sequence>
<dbReference type="GO" id="GO:0000155">
    <property type="term" value="F:phosphorelay sensor kinase activity"/>
    <property type="evidence" value="ECO:0007669"/>
    <property type="project" value="InterPro"/>
</dbReference>
<dbReference type="InterPro" id="IPR005467">
    <property type="entry name" value="His_kinase_dom"/>
</dbReference>
<keyword evidence="9" id="KW-1185">Reference proteome</keyword>
<dbReference type="InterPro" id="IPR003661">
    <property type="entry name" value="HisK_dim/P_dom"/>
</dbReference>
<feature type="transmembrane region" description="Helical" evidence="6">
    <location>
        <begin position="15"/>
        <end position="38"/>
    </location>
</feature>
<dbReference type="GO" id="GO:0000156">
    <property type="term" value="F:phosphorelay response regulator activity"/>
    <property type="evidence" value="ECO:0007669"/>
    <property type="project" value="TreeGrafter"/>
</dbReference>
<dbReference type="Pfam" id="PF02518">
    <property type="entry name" value="HATPase_c"/>
    <property type="match status" value="1"/>
</dbReference>
<accession>A0A286GTP9</accession>
<dbReference type="InterPro" id="IPR003594">
    <property type="entry name" value="HATPase_dom"/>
</dbReference>
<keyword evidence="4" id="KW-0808">Transferase</keyword>
<evidence type="ECO:0000313" key="8">
    <source>
        <dbReference type="EMBL" id="SOD98459.1"/>
    </source>
</evidence>
<dbReference type="SUPFAM" id="SSF55874">
    <property type="entry name" value="ATPase domain of HSP90 chaperone/DNA topoisomerase II/histidine kinase"/>
    <property type="match status" value="1"/>
</dbReference>
<gene>
    <name evidence="8" type="ORF">SAMN06269250_6095</name>
</gene>
<dbReference type="EMBL" id="OCNH01000008">
    <property type="protein sequence ID" value="SOD98459.1"/>
    <property type="molecule type" value="Genomic_DNA"/>
</dbReference>
<dbReference type="PRINTS" id="PR00344">
    <property type="entry name" value="BCTRLSENSOR"/>
</dbReference>
<evidence type="ECO:0000256" key="3">
    <source>
        <dbReference type="ARBA" id="ARBA00022553"/>
    </source>
</evidence>
<dbReference type="SMART" id="SM00388">
    <property type="entry name" value="HisKA"/>
    <property type="match status" value="1"/>
</dbReference>
<keyword evidence="6" id="KW-0812">Transmembrane</keyword>
<dbReference type="PROSITE" id="PS50109">
    <property type="entry name" value="HIS_KIN"/>
    <property type="match status" value="1"/>
</dbReference>
<evidence type="ECO:0000313" key="9">
    <source>
        <dbReference type="Proteomes" id="UP000219452"/>
    </source>
</evidence>
<dbReference type="CDD" id="cd00082">
    <property type="entry name" value="HisKA"/>
    <property type="match status" value="1"/>
</dbReference>
<dbReference type="InterPro" id="IPR004358">
    <property type="entry name" value="Sig_transdc_His_kin-like_C"/>
</dbReference>
<dbReference type="InterPro" id="IPR036890">
    <property type="entry name" value="HATPase_C_sf"/>
</dbReference>
<evidence type="ECO:0000256" key="6">
    <source>
        <dbReference type="SAM" id="Phobius"/>
    </source>
</evidence>
<reference evidence="9" key="1">
    <citation type="submission" date="2017-09" db="EMBL/GenBank/DDBJ databases">
        <authorList>
            <person name="Varghese N."/>
            <person name="Submissions S."/>
        </authorList>
    </citation>
    <scope>NUCLEOTIDE SEQUENCE [LARGE SCALE GENOMIC DNA]</scope>
    <source>
        <strain evidence="9">DSM 29961</strain>
    </source>
</reference>
<protein>
    <recommendedName>
        <fullName evidence="2">histidine kinase</fullName>
        <ecNumber evidence="2">2.7.13.3</ecNumber>
    </recommendedName>
</protein>
<dbReference type="GO" id="GO:0007234">
    <property type="term" value="P:osmosensory signaling via phosphorelay pathway"/>
    <property type="evidence" value="ECO:0007669"/>
    <property type="project" value="TreeGrafter"/>
</dbReference>
<dbReference type="EC" id="2.7.13.3" evidence="2"/>
<dbReference type="PANTHER" id="PTHR42878">
    <property type="entry name" value="TWO-COMPONENT HISTIDINE KINASE"/>
    <property type="match status" value="1"/>
</dbReference>
<proteinExistence type="predicted"/>
<keyword evidence="5 8" id="KW-0418">Kinase</keyword>
<dbReference type="Gene3D" id="3.30.565.10">
    <property type="entry name" value="Histidine kinase-like ATPase, C-terminal domain"/>
    <property type="match status" value="1"/>
</dbReference>
<evidence type="ECO:0000256" key="2">
    <source>
        <dbReference type="ARBA" id="ARBA00012438"/>
    </source>
</evidence>
<dbReference type="Pfam" id="PF00512">
    <property type="entry name" value="HisKA"/>
    <property type="match status" value="1"/>
</dbReference>
<keyword evidence="3" id="KW-0597">Phosphoprotein</keyword>
<comment type="catalytic activity">
    <reaction evidence="1">
        <text>ATP + protein L-histidine = ADP + protein N-phospho-L-histidine.</text>
        <dbReference type="EC" id="2.7.13.3"/>
    </reaction>
</comment>
<evidence type="ECO:0000256" key="4">
    <source>
        <dbReference type="ARBA" id="ARBA00022679"/>
    </source>
</evidence>
<keyword evidence="6" id="KW-1133">Transmembrane helix</keyword>
<dbReference type="Proteomes" id="UP000219452">
    <property type="component" value="Unassembled WGS sequence"/>
</dbReference>
<dbReference type="PANTHER" id="PTHR42878:SF15">
    <property type="entry name" value="BACTERIOPHYTOCHROME"/>
    <property type="match status" value="1"/>
</dbReference>
<evidence type="ECO:0000259" key="7">
    <source>
        <dbReference type="PROSITE" id="PS50109"/>
    </source>
</evidence>
<dbReference type="Gene3D" id="1.10.287.130">
    <property type="match status" value="1"/>
</dbReference>
<keyword evidence="6" id="KW-0472">Membrane</keyword>
<evidence type="ECO:0000256" key="5">
    <source>
        <dbReference type="ARBA" id="ARBA00022777"/>
    </source>
</evidence>
<dbReference type="AlphaFoldDB" id="A0A286GTP9"/>
<dbReference type="InterPro" id="IPR007891">
    <property type="entry name" value="CHASE3"/>
</dbReference>
<dbReference type="Pfam" id="PF05227">
    <property type="entry name" value="CHASE3"/>
    <property type="match status" value="1"/>
</dbReference>
<dbReference type="RefSeq" id="WP_245878013.1">
    <property type="nucleotide sequence ID" value="NZ_OCNH01000008.1"/>
</dbReference>
<name>A0A286GTP9_9BACT</name>
<feature type="transmembrane region" description="Helical" evidence="6">
    <location>
        <begin position="185"/>
        <end position="206"/>
    </location>
</feature>
<dbReference type="GO" id="GO:0030295">
    <property type="term" value="F:protein kinase activator activity"/>
    <property type="evidence" value="ECO:0007669"/>
    <property type="project" value="TreeGrafter"/>
</dbReference>
<dbReference type="SMART" id="SM00387">
    <property type="entry name" value="HATPase_c"/>
    <property type="match status" value="1"/>
</dbReference>
<evidence type="ECO:0000256" key="1">
    <source>
        <dbReference type="ARBA" id="ARBA00000085"/>
    </source>
</evidence>
<feature type="domain" description="Histidine kinase" evidence="7">
    <location>
        <begin position="247"/>
        <end position="472"/>
    </location>
</feature>
<dbReference type="InterPro" id="IPR036097">
    <property type="entry name" value="HisK_dim/P_sf"/>
</dbReference>
<dbReference type="InterPro" id="IPR050351">
    <property type="entry name" value="BphY/WalK/GraS-like"/>
</dbReference>
<dbReference type="SUPFAM" id="SSF47384">
    <property type="entry name" value="Homodimeric domain of signal transducing histidine kinase"/>
    <property type="match status" value="1"/>
</dbReference>
<dbReference type="CDD" id="cd19410">
    <property type="entry name" value="HK9-like_sensor"/>
    <property type="match status" value="1"/>
</dbReference>